<evidence type="ECO:0000256" key="1">
    <source>
        <dbReference type="SAM" id="MobiDB-lite"/>
    </source>
</evidence>
<keyword evidence="3" id="KW-1185">Reference proteome</keyword>
<dbReference type="InterPro" id="IPR029058">
    <property type="entry name" value="AB_hydrolase_fold"/>
</dbReference>
<dbReference type="AlphaFoldDB" id="A0A6I4MLS9"/>
<dbReference type="Gene3D" id="3.40.50.1820">
    <property type="entry name" value="alpha/beta hydrolase"/>
    <property type="match status" value="1"/>
</dbReference>
<evidence type="ECO:0008006" key="4">
    <source>
        <dbReference type="Google" id="ProtNLM"/>
    </source>
</evidence>
<comment type="caution">
    <text evidence="2">The sequence shown here is derived from an EMBL/GenBank/DDBJ whole genome shotgun (WGS) entry which is preliminary data.</text>
</comment>
<dbReference type="Proteomes" id="UP000462055">
    <property type="component" value="Unassembled WGS sequence"/>
</dbReference>
<reference evidence="2" key="1">
    <citation type="submission" date="2019-12" db="EMBL/GenBank/DDBJ databases">
        <title>Actinomadura physcomitrii sp. nov., a novel actinomycete isolated from moss [Physcomitrium sphaericum (Ludw) Fuernr].</title>
        <authorList>
            <person name="Zhuang X."/>
        </authorList>
    </citation>
    <scope>NUCLEOTIDE SEQUENCE [LARGE SCALE GENOMIC DNA]</scope>
    <source>
        <strain evidence="2">LD22</strain>
    </source>
</reference>
<protein>
    <recommendedName>
        <fullName evidence="4">Alpha/beta hydrolase</fullName>
    </recommendedName>
</protein>
<name>A0A6I4MLS9_9ACTN</name>
<feature type="region of interest" description="Disordered" evidence="1">
    <location>
        <begin position="1"/>
        <end position="127"/>
    </location>
</feature>
<dbReference type="EMBL" id="WBMS02000064">
    <property type="protein sequence ID" value="MWA07158.1"/>
    <property type="molecule type" value="Genomic_DNA"/>
</dbReference>
<evidence type="ECO:0000313" key="3">
    <source>
        <dbReference type="Proteomes" id="UP000462055"/>
    </source>
</evidence>
<gene>
    <name evidence="2" type="ORF">F8568_043850</name>
</gene>
<dbReference type="GO" id="GO:0016042">
    <property type="term" value="P:lipid catabolic process"/>
    <property type="evidence" value="ECO:0007669"/>
    <property type="project" value="InterPro"/>
</dbReference>
<organism evidence="2 3">
    <name type="scientific">Actinomadura physcomitrii</name>
    <dbReference type="NCBI Taxonomy" id="2650748"/>
    <lineage>
        <taxon>Bacteria</taxon>
        <taxon>Bacillati</taxon>
        <taxon>Actinomycetota</taxon>
        <taxon>Actinomycetes</taxon>
        <taxon>Streptosporangiales</taxon>
        <taxon>Thermomonosporaceae</taxon>
        <taxon>Actinomadura</taxon>
    </lineage>
</organism>
<feature type="compositionally biased region" description="Basic residues" evidence="1">
    <location>
        <begin position="48"/>
        <end position="73"/>
    </location>
</feature>
<dbReference type="GO" id="GO:0004806">
    <property type="term" value="F:triacylglycerol lipase activity"/>
    <property type="evidence" value="ECO:0007669"/>
    <property type="project" value="InterPro"/>
</dbReference>
<dbReference type="PANTHER" id="PTHR34853">
    <property type="match status" value="1"/>
</dbReference>
<sequence length="251" mass="28339">MHAGPGAGRRARDLRRRRLDARLDPPRLHGPGDGGRQGGRRDRPPERHVRRRHRPGHRERHRRPRPRPRHRRPQGVGVPARHGGRRVRPARRDHRQAGRRRAHRRLRAGRAGDVGQGARAPGRRRRPVPRDCTLELLLDYQGKKVADYFTTNPLGTEPWADRVTENRLGGTPIKVPVLQYHSDADEIVAFNQADTLHRQYCAAGVPLTWKVWNGLSHITLVYRGNADAMAFIADRLAGKPAASNCATTPSS</sequence>
<dbReference type="SUPFAM" id="SSF53474">
    <property type="entry name" value="alpha/beta-Hydrolases"/>
    <property type="match status" value="1"/>
</dbReference>
<dbReference type="PANTHER" id="PTHR34853:SF1">
    <property type="entry name" value="LIPASE 5"/>
    <property type="match status" value="1"/>
</dbReference>
<proteinExistence type="predicted"/>
<accession>A0A6I4MLS9</accession>
<dbReference type="InterPro" id="IPR005152">
    <property type="entry name" value="Lipase_secreted"/>
</dbReference>
<dbReference type="RefSeq" id="WP_151600057.1">
    <property type="nucleotide sequence ID" value="NZ_WBMS02000064.1"/>
</dbReference>
<dbReference type="Pfam" id="PF03583">
    <property type="entry name" value="LIP"/>
    <property type="match status" value="1"/>
</dbReference>
<evidence type="ECO:0000313" key="2">
    <source>
        <dbReference type="EMBL" id="MWA07158.1"/>
    </source>
</evidence>
<feature type="compositionally biased region" description="Basic residues" evidence="1">
    <location>
        <begin position="82"/>
        <end position="108"/>
    </location>
</feature>